<dbReference type="PANTHER" id="PTHR32294">
    <property type="entry name" value="DNA POLYMERASE III SUBUNIT ALPHA"/>
    <property type="match status" value="1"/>
</dbReference>
<dbReference type="GO" id="GO:0003676">
    <property type="term" value="F:nucleic acid binding"/>
    <property type="evidence" value="ECO:0007669"/>
    <property type="project" value="InterPro"/>
</dbReference>
<evidence type="ECO:0000256" key="6">
    <source>
        <dbReference type="ARBA" id="ARBA00022679"/>
    </source>
</evidence>
<dbReference type="InterPro" id="IPR011708">
    <property type="entry name" value="DNA_pol3_alpha_NTPase_dom"/>
</dbReference>
<dbReference type="HAMAP" id="MF_01902">
    <property type="entry name" value="DNApol_error_prone"/>
    <property type="match status" value="1"/>
</dbReference>
<comment type="catalytic activity">
    <reaction evidence="12 13">
        <text>DNA(n) + a 2'-deoxyribonucleoside 5'-triphosphate = DNA(n+1) + diphosphate</text>
        <dbReference type="Rhea" id="RHEA:22508"/>
        <dbReference type="Rhea" id="RHEA-COMP:17339"/>
        <dbReference type="Rhea" id="RHEA-COMP:17340"/>
        <dbReference type="ChEBI" id="CHEBI:33019"/>
        <dbReference type="ChEBI" id="CHEBI:61560"/>
        <dbReference type="ChEBI" id="CHEBI:173112"/>
        <dbReference type="EC" id="2.7.7.7"/>
    </reaction>
</comment>
<dbReference type="NCBIfam" id="NF004225">
    <property type="entry name" value="PRK05672.1"/>
    <property type="match status" value="1"/>
</dbReference>
<comment type="subcellular location">
    <subcellularLocation>
        <location evidence="1 13">Cytoplasm</location>
    </subcellularLocation>
</comment>
<dbReference type="Proteomes" id="UP001164472">
    <property type="component" value="Chromosome"/>
</dbReference>
<keyword evidence="16" id="KW-1185">Reference proteome</keyword>
<protein>
    <recommendedName>
        <fullName evidence="4 13">Error-prone DNA polymerase</fullName>
        <ecNumber evidence="3 13">2.7.7.7</ecNumber>
    </recommendedName>
</protein>
<keyword evidence="9 13" id="KW-0227">DNA damage</keyword>
<feature type="domain" description="Polymerase/histidinol phosphatase N-terminal" evidence="14">
    <location>
        <begin position="18"/>
        <end position="85"/>
    </location>
</feature>
<organism evidence="15 16">
    <name type="scientific">Alkalimarinus sediminis</name>
    <dbReference type="NCBI Taxonomy" id="1632866"/>
    <lineage>
        <taxon>Bacteria</taxon>
        <taxon>Pseudomonadati</taxon>
        <taxon>Pseudomonadota</taxon>
        <taxon>Gammaproteobacteria</taxon>
        <taxon>Alteromonadales</taxon>
        <taxon>Alteromonadaceae</taxon>
        <taxon>Alkalimarinus</taxon>
    </lineage>
</organism>
<dbReference type="GO" id="GO:0005737">
    <property type="term" value="C:cytoplasm"/>
    <property type="evidence" value="ECO:0007669"/>
    <property type="project" value="UniProtKB-SubCell"/>
</dbReference>
<dbReference type="InterPro" id="IPR016195">
    <property type="entry name" value="Pol/histidinol_Pase-like"/>
</dbReference>
<dbReference type="GO" id="GO:0003887">
    <property type="term" value="F:DNA-directed DNA polymerase activity"/>
    <property type="evidence" value="ECO:0007669"/>
    <property type="project" value="UniProtKB-UniRule"/>
</dbReference>
<dbReference type="SUPFAM" id="SSF89550">
    <property type="entry name" value="PHP domain-like"/>
    <property type="match status" value="1"/>
</dbReference>
<evidence type="ECO:0000313" key="16">
    <source>
        <dbReference type="Proteomes" id="UP001164472"/>
    </source>
</evidence>
<evidence type="ECO:0000256" key="12">
    <source>
        <dbReference type="ARBA" id="ARBA00049244"/>
    </source>
</evidence>
<dbReference type="RefSeq" id="WP_251810590.1">
    <property type="nucleotide sequence ID" value="NZ_CP101527.1"/>
</dbReference>
<dbReference type="InterPro" id="IPR004013">
    <property type="entry name" value="PHP_dom"/>
</dbReference>
<dbReference type="InterPro" id="IPR003141">
    <property type="entry name" value="Pol/His_phosphatase_N"/>
</dbReference>
<dbReference type="InterPro" id="IPR023073">
    <property type="entry name" value="DnaE2"/>
</dbReference>
<dbReference type="EC" id="2.7.7.7" evidence="3 13"/>
<evidence type="ECO:0000256" key="3">
    <source>
        <dbReference type="ARBA" id="ARBA00012417"/>
    </source>
</evidence>
<comment type="function">
    <text evidence="13">DNA polymerase involved in damage-induced mutagenesis and translesion synthesis (TLS). It is not the major replicative DNA polymerase.</text>
</comment>
<sequence length="1045" mass="117488">MVLAASDSPQSDSTKTYAELHCISNFTFLRGASHPEELVERAIALGYSALAITDECSIAGVVRAHVAAKEHNLKLIIGSEFRFQNNVLVLLAPNRKAYGQLCRLISLCRRNAAKGQYALEITDLQQGLSECLALWRPEGSLSSDLATGHQLTQYFKSRLWLLVERLLNQQDESLSTYIHQLSLHFSLPKVAAGDVHMHLMSRQKLQDILTSIRCGSTINKAVKHLHSNGERYLRSLKKLHHLYPQELLQETLNIANRCEFSLEELKYEYPSDLVPPGISAIDYLKQLVKSGEKIRFPNGTPKAVTTLIKKELELIEALHYEHYFLTIYDIVRFARSKHILCQGRGSAANSVVCYCLQITEVDPTKVTLLFERFISKERNEPPDIDVDFEHERREEVIQYIYQKYSRDRAALTATVITYRSRSAIRDIGKALNIDLTLIERLLSGIDWRDALQPWHKQAEDKNIINANQHLMQYFIELVDTIRGFPRHLSQHVGGFVISSGPLDQLVPIENASMPERTIIQWDKDDLEALGLLKVDILALGMLTAIRKAIDLANPFRQQPLSISNIPAEDPAVYTMLQQGDSVGVFQVESRAQISMLPRLKPANYYDLVIEVAIVRPGPIQGDMVHPYLLRRQGLETVNYPNNEVREVLERTLGVPIFQEQVIKLAMVAAGFTAGEADQLRRAMANWKRNGKLKPFQEKLTNGMLARGHSKAFAERVYRQISGFGEYGFPESHAASFALLVYISSWLKRHEPSAFYCGLLNSQPMGFYSPYQLIQDAKRHQVNLLPIDIEYSYWDHHLEAANHPNKAKKDVSLRLGFRLIKGLAREAALMIVKCRPDNGYQSLTTLKRLSGVSNAHLELLASAGALRSLSGHRYQARWDILALKPPAPIFQHDNDHAPSEAISLPAPSEGETIIEDVASTGLTLERHPVSLLRQHPTLSRSLSASALLNIPHKALVEVVGLVTGRQRPGSATGVTFVTLEDETGNINVVVWQATAKHQRQALLTSKLLKINGFLEREGNVIHVIAGKLTNLNHLIDTLDIASRDFK</sequence>
<keyword evidence="11 13" id="KW-0234">DNA repair</keyword>
<evidence type="ECO:0000256" key="10">
    <source>
        <dbReference type="ARBA" id="ARBA00022932"/>
    </source>
</evidence>
<evidence type="ECO:0000313" key="15">
    <source>
        <dbReference type="EMBL" id="UZW75585.1"/>
    </source>
</evidence>
<dbReference type="AlphaFoldDB" id="A0A9E8HJ23"/>
<dbReference type="PANTHER" id="PTHR32294:SF4">
    <property type="entry name" value="ERROR-PRONE DNA POLYMERASE"/>
    <property type="match status" value="1"/>
</dbReference>
<dbReference type="EMBL" id="CP101527">
    <property type="protein sequence ID" value="UZW75585.1"/>
    <property type="molecule type" value="Genomic_DNA"/>
</dbReference>
<keyword evidence="7 13" id="KW-0548">Nucleotidyltransferase</keyword>
<name>A0A9E8HJ23_9ALTE</name>
<dbReference type="Pfam" id="PF14579">
    <property type="entry name" value="HHH_6"/>
    <property type="match status" value="1"/>
</dbReference>
<proteinExistence type="inferred from homology"/>
<comment type="similarity">
    <text evidence="2 13">Belongs to the DNA polymerase type-C family. DnaE2 subfamily.</text>
</comment>
<evidence type="ECO:0000256" key="2">
    <source>
        <dbReference type="ARBA" id="ARBA00007391"/>
    </source>
</evidence>
<dbReference type="Pfam" id="PF01336">
    <property type="entry name" value="tRNA_anti-codon"/>
    <property type="match status" value="1"/>
</dbReference>
<dbReference type="KEGG" id="asem:NNL22_03040"/>
<keyword evidence="6 13" id="KW-0808">Transferase</keyword>
<accession>A0A9E8HJ23</accession>
<dbReference type="InterPro" id="IPR004365">
    <property type="entry name" value="NA-bd_OB_tRNA"/>
</dbReference>
<evidence type="ECO:0000256" key="8">
    <source>
        <dbReference type="ARBA" id="ARBA00022705"/>
    </source>
</evidence>
<evidence type="ECO:0000256" key="11">
    <source>
        <dbReference type="ARBA" id="ARBA00023204"/>
    </source>
</evidence>
<dbReference type="Gene3D" id="3.20.20.140">
    <property type="entry name" value="Metal-dependent hydrolases"/>
    <property type="match status" value="1"/>
</dbReference>
<dbReference type="Gene3D" id="1.10.150.870">
    <property type="match status" value="1"/>
</dbReference>
<dbReference type="CDD" id="cd04485">
    <property type="entry name" value="DnaE_OBF"/>
    <property type="match status" value="1"/>
</dbReference>
<dbReference type="Pfam" id="PF07733">
    <property type="entry name" value="DNA_pol3_alpha"/>
    <property type="match status" value="1"/>
</dbReference>
<dbReference type="GO" id="GO:0006281">
    <property type="term" value="P:DNA repair"/>
    <property type="evidence" value="ECO:0007669"/>
    <property type="project" value="UniProtKB-UniRule"/>
</dbReference>
<dbReference type="InterPro" id="IPR004805">
    <property type="entry name" value="DnaE2/DnaE/PolC"/>
</dbReference>
<dbReference type="InterPro" id="IPR040982">
    <property type="entry name" value="DNA_pol3_finger"/>
</dbReference>
<reference evidence="15" key="1">
    <citation type="submission" date="2022-07" db="EMBL/GenBank/DDBJ databases">
        <title>Alkalimarinus sp. nov., isolated from gut of a Alitta virens.</title>
        <authorList>
            <person name="Yang A.I."/>
            <person name="Shin N.-R."/>
        </authorList>
    </citation>
    <scope>NUCLEOTIDE SEQUENCE</scope>
    <source>
        <strain evidence="15">FA028</strain>
    </source>
</reference>
<evidence type="ECO:0000256" key="7">
    <source>
        <dbReference type="ARBA" id="ARBA00022695"/>
    </source>
</evidence>
<dbReference type="NCBIfam" id="TIGR00594">
    <property type="entry name" value="polc"/>
    <property type="match status" value="1"/>
</dbReference>
<evidence type="ECO:0000256" key="5">
    <source>
        <dbReference type="ARBA" id="ARBA00022490"/>
    </source>
</evidence>
<dbReference type="Pfam" id="PF17657">
    <property type="entry name" value="DNA_pol3_finger"/>
    <property type="match status" value="1"/>
</dbReference>
<evidence type="ECO:0000256" key="4">
    <source>
        <dbReference type="ARBA" id="ARBA00017273"/>
    </source>
</evidence>
<dbReference type="SMART" id="SM00481">
    <property type="entry name" value="POLIIIAc"/>
    <property type="match status" value="1"/>
</dbReference>
<evidence type="ECO:0000259" key="14">
    <source>
        <dbReference type="SMART" id="SM00481"/>
    </source>
</evidence>
<dbReference type="Pfam" id="PF02811">
    <property type="entry name" value="PHP"/>
    <property type="match status" value="1"/>
</dbReference>
<dbReference type="GO" id="GO:0006260">
    <property type="term" value="P:DNA replication"/>
    <property type="evidence" value="ECO:0007669"/>
    <property type="project" value="UniProtKB-KW"/>
</dbReference>
<gene>
    <name evidence="13" type="primary">dnaE2</name>
    <name evidence="15" type="ORF">NNL22_03040</name>
</gene>
<evidence type="ECO:0000256" key="1">
    <source>
        <dbReference type="ARBA" id="ARBA00004496"/>
    </source>
</evidence>
<evidence type="ECO:0000256" key="13">
    <source>
        <dbReference type="HAMAP-Rule" id="MF_01902"/>
    </source>
</evidence>
<dbReference type="InterPro" id="IPR029460">
    <property type="entry name" value="DNAPol_HHH"/>
</dbReference>
<keyword evidence="8 13" id="KW-0235">DNA replication</keyword>
<keyword evidence="5 13" id="KW-0963">Cytoplasm</keyword>
<dbReference type="CDD" id="cd07434">
    <property type="entry name" value="PHP_PolIIIA_DnaE2"/>
    <property type="match status" value="1"/>
</dbReference>
<dbReference type="GO" id="GO:0008408">
    <property type="term" value="F:3'-5' exonuclease activity"/>
    <property type="evidence" value="ECO:0007669"/>
    <property type="project" value="InterPro"/>
</dbReference>
<keyword evidence="10 13" id="KW-0239">DNA-directed DNA polymerase</keyword>
<evidence type="ECO:0000256" key="9">
    <source>
        <dbReference type="ARBA" id="ARBA00022763"/>
    </source>
</evidence>